<accession>A0A6A1WMV4</accession>
<dbReference type="Proteomes" id="UP000516437">
    <property type="component" value="Chromosome 1"/>
</dbReference>
<organism evidence="1 2">
    <name type="scientific">Morella rubra</name>
    <name type="common">Chinese bayberry</name>
    <dbReference type="NCBI Taxonomy" id="262757"/>
    <lineage>
        <taxon>Eukaryota</taxon>
        <taxon>Viridiplantae</taxon>
        <taxon>Streptophyta</taxon>
        <taxon>Embryophyta</taxon>
        <taxon>Tracheophyta</taxon>
        <taxon>Spermatophyta</taxon>
        <taxon>Magnoliopsida</taxon>
        <taxon>eudicotyledons</taxon>
        <taxon>Gunneridae</taxon>
        <taxon>Pentapetalae</taxon>
        <taxon>rosids</taxon>
        <taxon>fabids</taxon>
        <taxon>Fagales</taxon>
        <taxon>Myricaceae</taxon>
        <taxon>Morella</taxon>
    </lineage>
</organism>
<name>A0A6A1WMV4_9ROSI</name>
<comment type="caution">
    <text evidence="1">The sequence shown here is derived from an EMBL/GenBank/DDBJ whole genome shotgun (WGS) entry which is preliminary data.</text>
</comment>
<reference evidence="1 2" key="1">
    <citation type="journal article" date="2019" name="Plant Biotechnol. J.">
        <title>The red bayberry genome and genetic basis of sex determination.</title>
        <authorList>
            <person name="Jia H.M."/>
            <person name="Jia H.J."/>
            <person name="Cai Q.L."/>
            <person name="Wang Y."/>
            <person name="Zhao H.B."/>
            <person name="Yang W.F."/>
            <person name="Wang G.Y."/>
            <person name="Li Y.H."/>
            <person name="Zhan D.L."/>
            <person name="Shen Y.T."/>
            <person name="Niu Q.F."/>
            <person name="Chang L."/>
            <person name="Qiu J."/>
            <person name="Zhao L."/>
            <person name="Xie H.B."/>
            <person name="Fu W.Y."/>
            <person name="Jin J."/>
            <person name="Li X.W."/>
            <person name="Jiao Y."/>
            <person name="Zhou C.C."/>
            <person name="Tu T."/>
            <person name="Chai C.Y."/>
            <person name="Gao J.L."/>
            <person name="Fan L.J."/>
            <person name="van de Weg E."/>
            <person name="Wang J.Y."/>
            <person name="Gao Z.S."/>
        </authorList>
    </citation>
    <scope>NUCLEOTIDE SEQUENCE [LARGE SCALE GENOMIC DNA]</scope>
    <source>
        <tissue evidence="1">Leaves</tissue>
    </source>
</reference>
<protein>
    <submittedName>
        <fullName evidence="1">Uncharacterized protein</fullName>
    </submittedName>
</protein>
<proteinExistence type="predicted"/>
<sequence length="75" mass="8040">MTEGLRAFLSTGRITSLIGSNLKSKQKELVSLRLNSHAGSGSIDDSRRAAVEPEPTHTTLFVDGVAARNFIRGIS</sequence>
<dbReference type="AlphaFoldDB" id="A0A6A1WMV4"/>
<evidence type="ECO:0000313" key="2">
    <source>
        <dbReference type="Proteomes" id="UP000516437"/>
    </source>
</evidence>
<keyword evidence="2" id="KW-1185">Reference proteome</keyword>
<evidence type="ECO:0000313" key="1">
    <source>
        <dbReference type="EMBL" id="KAB1226013.1"/>
    </source>
</evidence>
<dbReference type="EMBL" id="RXIC02000019">
    <property type="protein sequence ID" value="KAB1226013.1"/>
    <property type="molecule type" value="Genomic_DNA"/>
</dbReference>
<gene>
    <name evidence="1" type="ORF">CJ030_MR1G025230</name>
</gene>